<evidence type="ECO:0000313" key="1">
    <source>
        <dbReference type="EMBL" id="KAA1116424.1"/>
    </source>
</evidence>
<organism evidence="1 2">
    <name type="scientific">Puccinia graminis f. sp. tritici</name>
    <dbReference type="NCBI Taxonomy" id="56615"/>
    <lineage>
        <taxon>Eukaryota</taxon>
        <taxon>Fungi</taxon>
        <taxon>Dikarya</taxon>
        <taxon>Basidiomycota</taxon>
        <taxon>Pucciniomycotina</taxon>
        <taxon>Pucciniomycetes</taxon>
        <taxon>Pucciniales</taxon>
        <taxon>Pucciniaceae</taxon>
        <taxon>Puccinia</taxon>
    </lineage>
</organism>
<name>A0A5B0QUM6_PUCGR</name>
<reference evidence="1 2" key="1">
    <citation type="submission" date="2019-05" db="EMBL/GenBank/DDBJ databases">
        <title>Emergence of the Ug99 lineage of the wheat stem rust pathogen through somatic hybridization.</title>
        <authorList>
            <person name="Li F."/>
            <person name="Upadhyaya N.M."/>
            <person name="Sperschneider J."/>
            <person name="Matny O."/>
            <person name="Nguyen-Phuc H."/>
            <person name="Mago R."/>
            <person name="Raley C."/>
            <person name="Miller M.E."/>
            <person name="Silverstein K.A.T."/>
            <person name="Henningsen E."/>
            <person name="Hirsch C.D."/>
            <person name="Visser B."/>
            <person name="Pretorius Z.A."/>
            <person name="Steffenson B.J."/>
            <person name="Schwessinger B."/>
            <person name="Dodds P.N."/>
            <person name="Figueroa M."/>
        </authorList>
    </citation>
    <scope>NUCLEOTIDE SEQUENCE [LARGE SCALE GENOMIC DNA]</scope>
    <source>
        <strain evidence="1">21-0</strain>
    </source>
</reference>
<protein>
    <submittedName>
        <fullName evidence="1">Uncharacterized protein</fullName>
    </submittedName>
</protein>
<evidence type="ECO:0000313" key="2">
    <source>
        <dbReference type="Proteomes" id="UP000324748"/>
    </source>
</evidence>
<gene>
    <name evidence="1" type="ORF">PGT21_013492</name>
</gene>
<sequence>MMRLKNSCFFFFGCQFSKPVWIDGFCIKTIHESAETIEFHFLLPVLLISHTAHRSHLVQLINFSQSQSMKFIK</sequence>
<accession>A0A5B0QUM6</accession>
<dbReference type="EMBL" id="VSWC01000003">
    <property type="protein sequence ID" value="KAA1116424.1"/>
    <property type="molecule type" value="Genomic_DNA"/>
</dbReference>
<proteinExistence type="predicted"/>
<keyword evidence="2" id="KW-1185">Reference proteome</keyword>
<dbReference type="Proteomes" id="UP000324748">
    <property type="component" value="Unassembled WGS sequence"/>
</dbReference>
<dbReference type="AlphaFoldDB" id="A0A5B0QUM6"/>
<comment type="caution">
    <text evidence="1">The sequence shown here is derived from an EMBL/GenBank/DDBJ whole genome shotgun (WGS) entry which is preliminary data.</text>
</comment>